<keyword evidence="2" id="KW-1185">Reference proteome</keyword>
<reference evidence="1 2" key="1">
    <citation type="submission" date="2016-09" db="EMBL/GenBank/DDBJ databases">
        <authorList>
            <person name="Capua I."/>
            <person name="De Benedictis P."/>
            <person name="Joannis T."/>
            <person name="Lombin L.H."/>
            <person name="Cattoli G."/>
        </authorList>
    </citation>
    <scope>NUCLEOTIDE SEQUENCE [LARGE SCALE GENOMIC DNA]</scope>
    <source>
        <strain evidence="1 2">IMI 309357</strain>
    </source>
</reference>
<dbReference type="OrthoDB" id="10632088at2759"/>
<dbReference type="GeneID" id="34565749"/>
<feature type="non-terminal residue" evidence="1">
    <location>
        <position position="1"/>
    </location>
</feature>
<dbReference type="AlphaFoldDB" id="A0A1G4ASL3"/>
<accession>A0A1G4ASL3</accession>
<sequence length="104" mass="11421">PRRLSRWPVVPSGRLTSVPLSSLVYSALYPVLAPLPLLLPRPCPCRLFSSENGTSVDCFAFAVNSLSRHPESKLSNRVLKLSCHRGSCLPQPTRLKHASSTQGR</sequence>
<dbReference type="Proteomes" id="UP000176998">
    <property type="component" value="Unassembled WGS sequence"/>
</dbReference>
<organism evidence="1 2">
    <name type="scientific">Colletotrichum orchidophilum</name>
    <dbReference type="NCBI Taxonomy" id="1209926"/>
    <lineage>
        <taxon>Eukaryota</taxon>
        <taxon>Fungi</taxon>
        <taxon>Dikarya</taxon>
        <taxon>Ascomycota</taxon>
        <taxon>Pezizomycotina</taxon>
        <taxon>Sordariomycetes</taxon>
        <taxon>Hypocreomycetidae</taxon>
        <taxon>Glomerellales</taxon>
        <taxon>Glomerellaceae</taxon>
        <taxon>Colletotrichum</taxon>
    </lineage>
</organism>
<name>A0A1G4ASL3_9PEZI</name>
<dbReference type="EMBL" id="MJBS01000159">
    <property type="protein sequence ID" value="OHE92105.1"/>
    <property type="molecule type" value="Genomic_DNA"/>
</dbReference>
<comment type="caution">
    <text evidence="1">The sequence shown here is derived from an EMBL/GenBank/DDBJ whole genome shotgun (WGS) entry which is preliminary data.</text>
</comment>
<proteinExistence type="predicted"/>
<gene>
    <name evidence="1" type="ORF">CORC01_12620</name>
</gene>
<dbReference type="RefSeq" id="XP_022469275.1">
    <property type="nucleotide sequence ID" value="XM_022624239.1"/>
</dbReference>
<protein>
    <submittedName>
        <fullName evidence="1">Uncharacterized protein</fullName>
    </submittedName>
</protein>
<evidence type="ECO:0000313" key="2">
    <source>
        <dbReference type="Proteomes" id="UP000176998"/>
    </source>
</evidence>
<evidence type="ECO:0000313" key="1">
    <source>
        <dbReference type="EMBL" id="OHE92105.1"/>
    </source>
</evidence>